<dbReference type="STRING" id="96773.Tchl_2314"/>
<dbReference type="Pfam" id="PF03328">
    <property type="entry name" value="HpcH_HpaI"/>
    <property type="match status" value="1"/>
</dbReference>
<dbReference type="EMBL" id="CP018839">
    <property type="protein sequence ID" value="APR05154.1"/>
    <property type="molecule type" value="Genomic_DNA"/>
</dbReference>
<dbReference type="SUPFAM" id="SSF51621">
    <property type="entry name" value="Phosphoenolpyruvate/pyruvate domain"/>
    <property type="match status" value="1"/>
</dbReference>
<dbReference type="InterPro" id="IPR015813">
    <property type="entry name" value="Pyrv/PenolPyrv_kinase-like_dom"/>
</dbReference>
<dbReference type="GO" id="GO:0047777">
    <property type="term" value="F:(S)-citramalyl-CoA lyase activity"/>
    <property type="evidence" value="ECO:0007669"/>
    <property type="project" value="TreeGrafter"/>
</dbReference>
<keyword evidence="2" id="KW-0479">Metal-binding</keyword>
<dbReference type="Gene3D" id="6.10.140.960">
    <property type="match status" value="1"/>
</dbReference>
<evidence type="ECO:0000313" key="5">
    <source>
        <dbReference type="Proteomes" id="UP000185739"/>
    </source>
</evidence>
<dbReference type="PIRSF" id="PIRSF015582">
    <property type="entry name" value="Cit_lyase_B"/>
    <property type="match status" value="1"/>
</dbReference>
<organism evidence="4 5">
    <name type="scientific">Thauera chlorobenzoica</name>
    <dbReference type="NCBI Taxonomy" id="96773"/>
    <lineage>
        <taxon>Bacteria</taxon>
        <taxon>Pseudomonadati</taxon>
        <taxon>Pseudomonadota</taxon>
        <taxon>Betaproteobacteria</taxon>
        <taxon>Rhodocyclales</taxon>
        <taxon>Zoogloeaceae</taxon>
        <taxon>Thauera</taxon>
    </lineage>
</organism>
<dbReference type="EC" id="4.1.3.6" evidence="4"/>
<dbReference type="KEGG" id="tcl:Tchl_2314"/>
<dbReference type="InterPro" id="IPR040186">
    <property type="entry name" value="Citramalyl-CoA_lyase"/>
</dbReference>
<comment type="cofactor">
    <cofactor evidence="1">
        <name>Mg(2+)</name>
        <dbReference type="ChEBI" id="CHEBI:18420"/>
    </cofactor>
</comment>
<dbReference type="AlphaFoldDB" id="A0A1H5RSQ4"/>
<dbReference type="InterPro" id="IPR011206">
    <property type="entry name" value="Citrate_lyase_beta/mcl1/mcl2"/>
</dbReference>
<sequence length="335" mass="36279">MTSALHPQDVLFAGEKPFPSLPAVDHYAGTEKLMMKALALQQELGPVFDLTCDCEDGAPAGAEAEHARMVAEIIGGAGNHFGRVGARIHDITHPHWERDLEILIGGAGRRLAFVTLPKVRSAADAATQIAALRRTEAANGLPGALPVHVLIETHGALREAWQIAALDGVESLDFGLMDFVSAHHGAIPGSAMKSPGQFEHPLIVRAKAEISAAALGSGVVPAHNVTTELRDVAVIRHDAERARREFGYLRMWSIHPNQILPILAAMQPDFSEVEAAAQILSAAQDQAWGPIQHGGRLHDRASYRYYWELLQRARHTGVELPAELRQRFFGGAPTH</sequence>
<evidence type="ECO:0000256" key="2">
    <source>
        <dbReference type="ARBA" id="ARBA00022723"/>
    </source>
</evidence>
<dbReference type="InterPro" id="IPR040442">
    <property type="entry name" value="Pyrv_kinase-like_dom_sf"/>
</dbReference>
<dbReference type="GO" id="GO:0046872">
    <property type="term" value="F:metal ion binding"/>
    <property type="evidence" value="ECO:0007669"/>
    <property type="project" value="UniProtKB-KW"/>
</dbReference>
<dbReference type="GO" id="GO:0008815">
    <property type="term" value="F:citrate (pro-3S)-lyase activity"/>
    <property type="evidence" value="ECO:0007669"/>
    <property type="project" value="UniProtKB-EC"/>
</dbReference>
<name>A0A1H5RSQ4_9RHOO</name>
<dbReference type="OrthoDB" id="8481499at2"/>
<dbReference type="InterPro" id="IPR005000">
    <property type="entry name" value="Aldolase/citrate-lyase_domain"/>
</dbReference>
<protein>
    <submittedName>
        <fullName evidence="4">Citrate lyase beta chain</fullName>
        <ecNumber evidence="4">4.1.3.6</ecNumber>
    </submittedName>
</protein>
<keyword evidence="3" id="KW-0460">Magnesium</keyword>
<dbReference type="Proteomes" id="UP000185739">
    <property type="component" value="Chromosome"/>
</dbReference>
<accession>A0A1H5RSQ4</accession>
<dbReference type="GO" id="GO:0106064">
    <property type="term" value="P:regulation of cobalamin metabolic process"/>
    <property type="evidence" value="ECO:0007669"/>
    <property type="project" value="TreeGrafter"/>
</dbReference>
<keyword evidence="4" id="KW-0456">Lyase</keyword>
<evidence type="ECO:0000256" key="1">
    <source>
        <dbReference type="ARBA" id="ARBA00001946"/>
    </source>
</evidence>
<keyword evidence="5" id="KW-1185">Reference proteome</keyword>
<gene>
    <name evidence="4" type="ORF">Tchl_2314</name>
</gene>
<reference evidence="4 5" key="1">
    <citation type="submission" date="2016-12" db="EMBL/GenBank/DDBJ databases">
        <title>Complete genome sequence of Thauera chlorobenzoica, a Betaproteobacterium degrading haloaromatics anaerobically to CO2 and halides.</title>
        <authorList>
            <person name="Goris T."/>
            <person name="Mergelsberg M."/>
            <person name="Boll M."/>
        </authorList>
    </citation>
    <scope>NUCLEOTIDE SEQUENCE [LARGE SCALE GENOMIC DNA]</scope>
    <source>
        <strain evidence="4 5">3CB1</strain>
    </source>
</reference>
<evidence type="ECO:0000256" key="3">
    <source>
        <dbReference type="ARBA" id="ARBA00022842"/>
    </source>
</evidence>
<dbReference type="RefSeq" id="WP_075148558.1">
    <property type="nucleotide sequence ID" value="NZ_CP018839.1"/>
</dbReference>
<dbReference type="Gene3D" id="3.20.20.60">
    <property type="entry name" value="Phosphoenolpyruvate-binding domains"/>
    <property type="match status" value="1"/>
</dbReference>
<proteinExistence type="predicted"/>
<evidence type="ECO:0000313" key="4">
    <source>
        <dbReference type="EMBL" id="APR05154.1"/>
    </source>
</evidence>
<dbReference type="PANTHER" id="PTHR11105:SF0">
    <property type="entry name" value="CITRAMALYL-COA LYASE, MITOCHONDRIAL"/>
    <property type="match status" value="1"/>
</dbReference>
<dbReference type="PANTHER" id="PTHR11105">
    <property type="entry name" value="CITRATE LYASE SUBUNIT BETA-RELATED"/>
    <property type="match status" value="1"/>
</dbReference>